<keyword evidence="2" id="KW-1185">Reference proteome</keyword>
<protein>
    <submittedName>
        <fullName evidence="1">Uncharacterized protein</fullName>
    </submittedName>
</protein>
<dbReference type="AlphaFoldDB" id="A0A8S0WCV0"/>
<organism evidence="1 2">
    <name type="scientific">Cyclocybe aegerita</name>
    <name type="common">Black poplar mushroom</name>
    <name type="synonym">Agrocybe aegerita</name>
    <dbReference type="NCBI Taxonomy" id="1973307"/>
    <lineage>
        <taxon>Eukaryota</taxon>
        <taxon>Fungi</taxon>
        <taxon>Dikarya</taxon>
        <taxon>Basidiomycota</taxon>
        <taxon>Agaricomycotina</taxon>
        <taxon>Agaricomycetes</taxon>
        <taxon>Agaricomycetidae</taxon>
        <taxon>Agaricales</taxon>
        <taxon>Agaricineae</taxon>
        <taxon>Bolbitiaceae</taxon>
        <taxon>Cyclocybe</taxon>
    </lineage>
</organism>
<dbReference type="EMBL" id="CACVBS010000048">
    <property type="protein sequence ID" value="CAA7265290.1"/>
    <property type="molecule type" value="Genomic_DNA"/>
</dbReference>
<evidence type="ECO:0000313" key="2">
    <source>
        <dbReference type="Proteomes" id="UP000467700"/>
    </source>
</evidence>
<evidence type="ECO:0000313" key="1">
    <source>
        <dbReference type="EMBL" id="CAA7265290.1"/>
    </source>
</evidence>
<name>A0A8S0WCV0_CYCAE</name>
<reference evidence="1 2" key="1">
    <citation type="submission" date="2020-01" db="EMBL/GenBank/DDBJ databases">
        <authorList>
            <person name="Gupta K D."/>
        </authorList>
    </citation>
    <scope>NUCLEOTIDE SEQUENCE [LARGE SCALE GENOMIC DNA]</scope>
</reference>
<gene>
    <name evidence="1" type="ORF">AAE3_LOCUS7606</name>
</gene>
<dbReference type="Proteomes" id="UP000467700">
    <property type="component" value="Unassembled WGS sequence"/>
</dbReference>
<proteinExistence type="predicted"/>
<accession>A0A8S0WCV0</accession>
<comment type="caution">
    <text evidence="1">The sequence shown here is derived from an EMBL/GenBank/DDBJ whole genome shotgun (WGS) entry which is preliminary data.</text>
</comment>
<sequence length="106" mass="11708">MSAMSVEAWKSAAGVEFHVLWSKRLLKELGDSIEFVIRGDSVQEEILDSPTRGEGDGHWADTVVVIGLALDRMLTTRQRQRAESLVPWNLVLGSRSIEVSSSLLDA</sequence>